<sequence length="236" mass="26251">MSIQSLSPSSALSFCRNSPSAVVVTVWPRAFSQVQKVRDWLASSEAEVLLEQEVRLKPRSGVATAMALYLGEDWIHSNCWYGESPLPGGPPPPPYAGAKWKAALIFTDDEPIQKLKVFVVDSAKTNGALWRGKYRIREDLRGEIGGLGNCCLHLTDDQSSTLDSWDPSKNAGGYNCDSSYAFHCARVLLDESSVALLDSLEYHDDNEEAFRSTWEEYEKWLSDPNENIGTAPKYLL</sequence>
<protein>
    <submittedName>
        <fullName evidence="1">Uncharacterized protein</fullName>
    </submittedName>
</protein>
<organism evidence="1 2">
    <name type="scientific">Triparma strigata</name>
    <dbReference type="NCBI Taxonomy" id="1606541"/>
    <lineage>
        <taxon>Eukaryota</taxon>
        <taxon>Sar</taxon>
        <taxon>Stramenopiles</taxon>
        <taxon>Ochrophyta</taxon>
        <taxon>Bolidophyceae</taxon>
        <taxon>Parmales</taxon>
        <taxon>Triparmaceae</taxon>
        <taxon>Triparma</taxon>
    </lineage>
</organism>
<dbReference type="AlphaFoldDB" id="A0A9W7BXW6"/>
<evidence type="ECO:0000313" key="1">
    <source>
        <dbReference type="EMBL" id="GMH95707.1"/>
    </source>
</evidence>
<name>A0A9W7BXW6_9STRA</name>
<accession>A0A9W7BXW6</accession>
<reference evidence="2" key="1">
    <citation type="journal article" date="2023" name="Commun. Biol.">
        <title>Genome analysis of Parmales, the sister group of diatoms, reveals the evolutionary specialization of diatoms from phago-mixotrophs to photoautotrophs.</title>
        <authorList>
            <person name="Ban H."/>
            <person name="Sato S."/>
            <person name="Yoshikawa S."/>
            <person name="Yamada K."/>
            <person name="Nakamura Y."/>
            <person name="Ichinomiya M."/>
            <person name="Sato N."/>
            <person name="Blanc-Mathieu R."/>
            <person name="Endo H."/>
            <person name="Kuwata A."/>
            <person name="Ogata H."/>
        </authorList>
    </citation>
    <scope>NUCLEOTIDE SEQUENCE [LARGE SCALE GENOMIC DNA]</scope>
    <source>
        <strain evidence="2">NIES 3701</strain>
    </source>
</reference>
<keyword evidence="2" id="KW-1185">Reference proteome</keyword>
<evidence type="ECO:0000313" key="2">
    <source>
        <dbReference type="Proteomes" id="UP001165085"/>
    </source>
</evidence>
<comment type="caution">
    <text evidence="1">The sequence shown here is derived from an EMBL/GenBank/DDBJ whole genome shotgun (WGS) entry which is preliminary data.</text>
</comment>
<dbReference type="OrthoDB" id="197794at2759"/>
<dbReference type="EMBL" id="BRXY01000448">
    <property type="protein sequence ID" value="GMH95707.1"/>
    <property type="molecule type" value="Genomic_DNA"/>
</dbReference>
<dbReference type="Proteomes" id="UP001165085">
    <property type="component" value="Unassembled WGS sequence"/>
</dbReference>
<proteinExistence type="predicted"/>
<gene>
    <name evidence="1" type="ORF">TrST_g6425</name>
</gene>